<feature type="domain" description="Amidohydrolase-related" evidence="2">
    <location>
        <begin position="75"/>
        <end position="401"/>
    </location>
</feature>
<dbReference type="InterPro" id="IPR006680">
    <property type="entry name" value="Amidohydro-rel"/>
</dbReference>
<dbReference type="InterPro" id="IPR051781">
    <property type="entry name" value="Metallo-dep_Hydrolase"/>
</dbReference>
<dbReference type="RefSeq" id="WP_221032199.1">
    <property type="nucleotide sequence ID" value="NZ_CP139781.1"/>
</dbReference>
<dbReference type="Pfam" id="PF01979">
    <property type="entry name" value="Amidohydro_1"/>
    <property type="match status" value="1"/>
</dbReference>
<evidence type="ECO:0000313" key="3">
    <source>
        <dbReference type="EMBL" id="WRQ89741.1"/>
    </source>
</evidence>
<accession>A0ABZ1CDI6</accession>
<sequence>MLKPVTFVALVCSVATLFAQESPVAYTGARILPITGDPIETGVLVIQDGKILAVGAEGSVEIPADAQTIDVGGKVIMPGLVDSHSHIGGWPGFSADNSDAIQPSMRALDGIDARDATVQRAQAGGITTANLMPGSGHLISGQTIYAKLRDVGTVDEMLITLPNGRTAGGLKMANGTNSIRQDKLAKFPGSRAKSAALVREAYIAAQEYRDKLAAAGDDPEKKPARDLGMEILVEVLDGERVVQHHTHRHDDIITVLRLKQEFGFNVVLHHVSEGWKVADQIAAAGVPCSLIVLDSPGGKLEAADFAWRTGAALEKAGVMVGFHTDDYITDSRLFLRTGALAVRGGMTPEGALRGLTINNAKILGLDDRVGSLEAGKDADFLVLSGDPLSVYTVVEQTFVEGQRVFDRSDPEDHLFAVGGFGASSPVAPYLCCYSSQIDFEHTH</sequence>
<evidence type="ECO:0000313" key="4">
    <source>
        <dbReference type="Proteomes" id="UP000738431"/>
    </source>
</evidence>
<dbReference type="Gene3D" id="3.20.20.140">
    <property type="entry name" value="Metal-dependent hydrolases"/>
    <property type="match status" value="1"/>
</dbReference>
<name>A0ABZ1CDI6_9BACT</name>
<dbReference type="SUPFAM" id="SSF51556">
    <property type="entry name" value="Metallo-dependent hydrolases"/>
    <property type="match status" value="1"/>
</dbReference>
<keyword evidence="1" id="KW-0732">Signal</keyword>
<reference evidence="3 4" key="2">
    <citation type="submission" date="2023-12" db="EMBL/GenBank/DDBJ databases">
        <title>Description of an unclassified Opitutus bacterium of Verrucomicrobiota.</title>
        <authorList>
            <person name="Zhang D.-F."/>
        </authorList>
    </citation>
    <scope>NUCLEOTIDE SEQUENCE [LARGE SCALE GENOMIC DNA]</scope>
    <source>
        <strain evidence="3 4">WL0086</strain>
    </source>
</reference>
<evidence type="ECO:0000259" key="2">
    <source>
        <dbReference type="Pfam" id="PF01979"/>
    </source>
</evidence>
<organism evidence="3 4">
    <name type="scientific">Actomonas aquatica</name>
    <dbReference type="NCBI Taxonomy" id="2866162"/>
    <lineage>
        <taxon>Bacteria</taxon>
        <taxon>Pseudomonadati</taxon>
        <taxon>Verrucomicrobiota</taxon>
        <taxon>Opitutia</taxon>
        <taxon>Opitutales</taxon>
        <taxon>Opitutaceae</taxon>
        <taxon>Actomonas</taxon>
    </lineage>
</organism>
<keyword evidence="4" id="KW-1185">Reference proteome</keyword>
<feature type="chain" id="PRO_5045859907" evidence="1">
    <location>
        <begin position="20"/>
        <end position="443"/>
    </location>
</feature>
<dbReference type="InterPro" id="IPR011059">
    <property type="entry name" value="Metal-dep_hydrolase_composite"/>
</dbReference>
<evidence type="ECO:0000256" key="1">
    <source>
        <dbReference type="SAM" id="SignalP"/>
    </source>
</evidence>
<dbReference type="PANTHER" id="PTHR43135:SF3">
    <property type="entry name" value="ALPHA-D-RIBOSE 1-METHYLPHOSPHONATE 5-TRIPHOSPHATE DIPHOSPHATASE"/>
    <property type="match status" value="1"/>
</dbReference>
<dbReference type="SUPFAM" id="SSF51338">
    <property type="entry name" value="Composite domain of metallo-dependent hydrolases"/>
    <property type="match status" value="1"/>
</dbReference>
<dbReference type="Proteomes" id="UP000738431">
    <property type="component" value="Chromosome"/>
</dbReference>
<protein>
    <submittedName>
        <fullName evidence="3">Amidohydrolase family protein</fullName>
    </submittedName>
</protein>
<dbReference type="EMBL" id="CP139781">
    <property type="protein sequence ID" value="WRQ89741.1"/>
    <property type="molecule type" value="Genomic_DNA"/>
</dbReference>
<dbReference type="PANTHER" id="PTHR43135">
    <property type="entry name" value="ALPHA-D-RIBOSE 1-METHYLPHOSPHONATE 5-TRIPHOSPHATE DIPHOSPHATASE"/>
    <property type="match status" value="1"/>
</dbReference>
<gene>
    <name evidence="3" type="ORF">K1X11_010005</name>
</gene>
<feature type="signal peptide" evidence="1">
    <location>
        <begin position="1"/>
        <end position="19"/>
    </location>
</feature>
<proteinExistence type="predicted"/>
<reference evidence="3 4" key="1">
    <citation type="submission" date="2021-08" db="EMBL/GenBank/DDBJ databases">
        <authorList>
            <person name="Zhang D."/>
            <person name="Zhang A."/>
            <person name="Wang L."/>
        </authorList>
    </citation>
    <scope>NUCLEOTIDE SEQUENCE [LARGE SCALE GENOMIC DNA]</scope>
    <source>
        <strain evidence="3 4">WL0086</strain>
    </source>
</reference>
<dbReference type="InterPro" id="IPR032466">
    <property type="entry name" value="Metal_Hydrolase"/>
</dbReference>
<dbReference type="Gene3D" id="2.30.40.10">
    <property type="entry name" value="Urease, subunit C, domain 1"/>
    <property type="match status" value="1"/>
</dbReference>